<evidence type="ECO:0000313" key="3">
    <source>
        <dbReference type="Proteomes" id="UP000250790"/>
    </source>
</evidence>
<dbReference type="NCBIfam" id="NF033233">
    <property type="entry name" value="twin_helix"/>
    <property type="match status" value="1"/>
</dbReference>
<dbReference type="InterPro" id="IPR021313">
    <property type="entry name" value="DUF2909"/>
</dbReference>
<keyword evidence="1" id="KW-1133">Transmembrane helix</keyword>
<dbReference type="Pfam" id="PF11137">
    <property type="entry name" value="DUF2909"/>
    <property type="match status" value="1"/>
</dbReference>
<accession>A0A315E5P3</accession>
<evidence type="ECO:0000256" key="1">
    <source>
        <dbReference type="SAM" id="Phobius"/>
    </source>
</evidence>
<keyword evidence="3" id="KW-1185">Reference proteome</keyword>
<keyword evidence="1" id="KW-0472">Membrane</keyword>
<name>A0A315E5P3_9BURK</name>
<keyword evidence="1 2" id="KW-0812">Transmembrane</keyword>
<dbReference type="EMBL" id="NESN01000003">
    <property type="protein sequence ID" value="PUE53216.1"/>
    <property type="molecule type" value="Genomic_DNA"/>
</dbReference>
<reference evidence="2 3" key="1">
    <citation type="submission" date="2017-04" db="EMBL/GenBank/DDBJ databases">
        <title>Unexpected and diverse lifestyles within the genus Limnohabitans.</title>
        <authorList>
            <person name="Kasalicky V."/>
            <person name="Mehrshad M."/>
            <person name="Andrei S.-A."/>
            <person name="Salcher M."/>
            <person name="Kratochvilova H."/>
            <person name="Simek K."/>
            <person name="Ghai R."/>
        </authorList>
    </citation>
    <scope>NUCLEOTIDE SEQUENCE [LARGE SCALE GENOMIC DNA]</scope>
    <source>
        <strain evidence="2 3">II-B4</strain>
    </source>
</reference>
<protein>
    <submittedName>
        <fullName evidence="2">Twin transmembrane helix small protein</fullName>
    </submittedName>
</protein>
<dbReference type="OrthoDB" id="8687573at2"/>
<gene>
    <name evidence="2" type="ORF">B9Z37_09035</name>
</gene>
<proteinExistence type="predicted"/>
<sequence>MKILVAIAFIAILASLASALIYMMRAPREEGAPPPKGSMATALALRVGLSIVLFVCVLISWKMGWIQPTGIPPGA</sequence>
<dbReference type="Proteomes" id="UP000250790">
    <property type="component" value="Unassembled WGS sequence"/>
</dbReference>
<dbReference type="AlphaFoldDB" id="A0A315E5P3"/>
<dbReference type="RefSeq" id="WP_108312693.1">
    <property type="nucleotide sequence ID" value="NZ_NESN01000003.1"/>
</dbReference>
<comment type="caution">
    <text evidence="2">The sequence shown here is derived from an EMBL/GenBank/DDBJ whole genome shotgun (WGS) entry which is preliminary data.</text>
</comment>
<feature type="transmembrane region" description="Helical" evidence="1">
    <location>
        <begin position="43"/>
        <end position="61"/>
    </location>
</feature>
<evidence type="ECO:0000313" key="2">
    <source>
        <dbReference type="EMBL" id="PUE53216.1"/>
    </source>
</evidence>
<organism evidence="2 3">
    <name type="scientific">Limnohabitans parvus II-B4</name>
    <dbReference type="NCBI Taxonomy" id="1293052"/>
    <lineage>
        <taxon>Bacteria</taxon>
        <taxon>Pseudomonadati</taxon>
        <taxon>Pseudomonadota</taxon>
        <taxon>Betaproteobacteria</taxon>
        <taxon>Burkholderiales</taxon>
        <taxon>Comamonadaceae</taxon>
        <taxon>Limnohabitans</taxon>
    </lineage>
</organism>